<keyword evidence="2 3" id="KW-0808">Transferase</keyword>
<dbReference type="PANTHER" id="PTHR11927:SF9">
    <property type="entry name" value="L-FUCOSYLTRANSFERASE"/>
    <property type="match status" value="1"/>
</dbReference>
<keyword evidence="3" id="KW-0325">Glycoprotein</keyword>
<keyword evidence="3" id="KW-0735">Signal-anchor</keyword>
<sequence length="605" mass="65637">MAADFEHPFHFAFVGKFPYINTKIFWGRGWAGLWLKKERKAVRGAAMVDCGCTARHDEERAGEDEDRVEGARHAAAPGIGMHIRLQRSLWVARVLAVALGLLVVAALLHRQQGRAAAGLLSDAVEPPPGAERADPAQPWGAEDRRPAVPDDEGVLEADRAREEHAGQLEAAYSLARIARLLGWGRQDHDDIEEEHDGDRIRIRDWRPAEDLAGLQGQGRAGQTTEWTDNALLRAFIARFGVARTTSAPSPSVDLEMRDFASTAAAPLTVAQLVSSTTGTAQVENTPYPLLPFCPLNGIITSQSPGEGLGGDVATGVLEYSAAWLVSRGVGAGWRSALVPEAVLRQLSHLSQHLSLSAVEQLPPTCRPGPHVLEDGSAALGSADLADLQALPARFLDPEAPLVIRRGVLLPRLLATHLSPLRDELSLRPEVRLAARYVLDICRQRLRLPAADGAVDKDEDESVAFVALHVRRRSASSEAPWWDVRGQPRMILGPNYFLAAMDRLRSRLQRRGVTPVFVVATDDPGWVRENLPPGEDMCVTETEGGPRSAADDYVGFAVQASCQHAILDRSSKAVATALFVEGEVVYRRGVAGLEPDLSKMPGWVGI</sequence>
<keyword evidence="3" id="KW-1133">Transmembrane helix</keyword>
<gene>
    <name evidence="5" type="ORF">KUF71_007186</name>
</gene>
<evidence type="ECO:0000256" key="1">
    <source>
        <dbReference type="ARBA" id="ARBA00022676"/>
    </source>
</evidence>
<dbReference type="PANTHER" id="PTHR11927">
    <property type="entry name" value="GALACTOSIDE 2-L-FUCOSYLTRANSFERASE"/>
    <property type="match status" value="1"/>
</dbReference>
<proteinExistence type="inferred from homology"/>
<keyword evidence="1 3" id="KW-0328">Glycosyltransferase</keyword>
<keyword evidence="3" id="KW-0472">Membrane</keyword>
<protein>
    <recommendedName>
        <fullName evidence="3">L-Fucosyltransferase</fullName>
        <ecNumber evidence="3">2.4.1.-</ecNumber>
    </recommendedName>
</protein>
<comment type="similarity">
    <text evidence="3">Belongs to the glycosyltransferase 11 family.</text>
</comment>
<dbReference type="InterPro" id="IPR002516">
    <property type="entry name" value="Glyco_trans_11"/>
</dbReference>
<feature type="transmembrane region" description="Helical" evidence="3">
    <location>
        <begin position="90"/>
        <end position="108"/>
    </location>
</feature>
<keyword evidence="3" id="KW-0333">Golgi apparatus</keyword>
<evidence type="ECO:0000256" key="4">
    <source>
        <dbReference type="SAM" id="MobiDB-lite"/>
    </source>
</evidence>
<dbReference type="GO" id="GO:0008107">
    <property type="term" value="F:galactoside 2-alpha-L-fucosyltransferase activity"/>
    <property type="evidence" value="ECO:0007669"/>
    <property type="project" value="InterPro"/>
</dbReference>
<dbReference type="AlphaFoldDB" id="A0AAE1HB12"/>
<dbReference type="EC" id="2.4.1.-" evidence="3"/>
<keyword evidence="3" id="KW-0812">Transmembrane</keyword>
<dbReference type="GO" id="GO:0005975">
    <property type="term" value="P:carbohydrate metabolic process"/>
    <property type="evidence" value="ECO:0007669"/>
    <property type="project" value="InterPro"/>
</dbReference>
<reference evidence="5" key="1">
    <citation type="submission" date="2021-07" db="EMBL/GenBank/DDBJ databases">
        <authorList>
            <person name="Catto M.A."/>
            <person name="Jacobson A."/>
            <person name="Kennedy G."/>
            <person name="Labadie P."/>
            <person name="Hunt B.G."/>
            <person name="Srinivasan R."/>
        </authorList>
    </citation>
    <scope>NUCLEOTIDE SEQUENCE</scope>
    <source>
        <strain evidence="5">PL_HMW_Pooled</strain>
        <tissue evidence="5">Head</tissue>
    </source>
</reference>
<evidence type="ECO:0000313" key="5">
    <source>
        <dbReference type="EMBL" id="KAK3917708.1"/>
    </source>
</evidence>
<dbReference type="Pfam" id="PF01531">
    <property type="entry name" value="Glyco_transf_11"/>
    <property type="match status" value="1"/>
</dbReference>
<dbReference type="EMBL" id="JAHWGI010000773">
    <property type="protein sequence ID" value="KAK3917708.1"/>
    <property type="molecule type" value="Genomic_DNA"/>
</dbReference>
<accession>A0AAE1HB12</accession>
<name>A0AAE1HB12_9NEOP</name>
<comment type="subcellular location">
    <subcellularLocation>
        <location evidence="3">Golgi apparatus</location>
        <location evidence="3">Golgi stack membrane</location>
        <topology evidence="3">Single-pass type II membrane protein</topology>
    </subcellularLocation>
</comment>
<reference evidence="5" key="2">
    <citation type="journal article" date="2023" name="BMC Genomics">
        <title>Pest status, molecular evolution, and epigenetic factors derived from the genome assembly of Frankliniella fusca, a thysanopteran phytovirus vector.</title>
        <authorList>
            <person name="Catto M.A."/>
            <person name="Labadie P.E."/>
            <person name="Jacobson A.L."/>
            <person name="Kennedy G.G."/>
            <person name="Srinivasan R."/>
            <person name="Hunt B.G."/>
        </authorList>
    </citation>
    <scope>NUCLEOTIDE SEQUENCE</scope>
    <source>
        <strain evidence="5">PL_HMW_Pooled</strain>
    </source>
</reference>
<dbReference type="GO" id="GO:0032580">
    <property type="term" value="C:Golgi cisterna membrane"/>
    <property type="evidence" value="ECO:0007669"/>
    <property type="project" value="UniProtKB-SubCell"/>
</dbReference>
<evidence type="ECO:0000313" key="6">
    <source>
        <dbReference type="Proteomes" id="UP001219518"/>
    </source>
</evidence>
<evidence type="ECO:0000256" key="3">
    <source>
        <dbReference type="RuleBase" id="RU363129"/>
    </source>
</evidence>
<dbReference type="Proteomes" id="UP001219518">
    <property type="component" value="Unassembled WGS sequence"/>
</dbReference>
<comment type="caution">
    <text evidence="5">The sequence shown here is derived from an EMBL/GenBank/DDBJ whole genome shotgun (WGS) entry which is preliminary data.</text>
</comment>
<organism evidence="5 6">
    <name type="scientific">Frankliniella fusca</name>
    <dbReference type="NCBI Taxonomy" id="407009"/>
    <lineage>
        <taxon>Eukaryota</taxon>
        <taxon>Metazoa</taxon>
        <taxon>Ecdysozoa</taxon>
        <taxon>Arthropoda</taxon>
        <taxon>Hexapoda</taxon>
        <taxon>Insecta</taxon>
        <taxon>Pterygota</taxon>
        <taxon>Neoptera</taxon>
        <taxon>Paraneoptera</taxon>
        <taxon>Thysanoptera</taxon>
        <taxon>Terebrantia</taxon>
        <taxon>Thripoidea</taxon>
        <taxon>Thripidae</taxon>
        <taxon>Frankliniella</taxon>
    </lineage>
</organism>
<comment type="pathway">
    <text evidence="3">Protein modification; protein glycosylation.</text>
</comment>
<keyword evidence="6" id="KW-1185">Reference proteome</keyword>
<feature type="region of interest" description="Disordered" evidence="4">
    <location>
        <begin position="121"/>
        <end position="149"/>
    </location>
</feature>
<evidence type="ECO:0000256" key="2">
    <source>
        <dbReference type="ARBA" id="ARBA00022679"/>
    </source>
</evidence>